<dbReference type="Pfam" id="PF19086">
    <property type="entry name" value="Terpene_syn_C_2"/>
    <property type="match status" value="2"/>
</dbReference>
<accession>A0A2H3JX57</accession>
<gene>
    <name evidence="1" type="ORF">WOLCODRAFT_102154</name>
</gene>
<organism evidence="1 2">
    <name type="scientific">Wolfiporia cocos (strain MD-104)</name>
    <name type="common">Brown rot fungus</name>
    <dbReference type="NCBI Taxonomy" id="742152"/>
    <lineage>
        <taxon>Eukaryota</taxon>
        <taxon>Fungi</taxon>
        <taxon>Dikarya</taxon>
        <taxon>Basidiomycota</taxon>
        <taxon>Agaricomycotina</taxon>
        <taxon>Agaricomycetes</taxon>
        <taxon>Polyporales</taxon>
        <taxon>Phaeolaceae</taxon>
        <taxon>Wolfiporia</taxon>
    </lineage>
</organism>
<reference evidence="1 2" key="1">
    <citation type="journal article" date="2012" name="Science">
        <title>The Paleozoic origin of enzymatic lignin decomposition reconstructed from 31 fungal genomes.</title>
        <authorList>
            <person name="Floudas D."/>
            <person name="Binder M."/>
            <person name="Riley R."/>
            <person name="Barry K."/>
            <person name="Blanchette R.A."/>
            <person name="Henrissat B."/>
            <person name="Martinez A.T."/>
            <person name="Otillar R."/>
            <person name="Spatafora J.W."/>
            <person name="Yadav J.S."/>
            <person name="Aerts A."/>
            <person name="Benoit I."/>
            <person name="Boyd A."/>
            <person name="Carlson A."/>
            <person name="Copeland A."/>
            <person name="Coutinho P.M."/>
            <person name="de Vries R.P."/>
            <person name="Ferreira P."/>
            <person name="Findley K."/>
            <person name="Foster B."/>
            <person name="Gaskell J."/>
            <person name="Glotzer D."/>
            <person name="Gorecki P."/>
            <person name="Heitman J."/>
            <person name="Hesse C."/>
            <person name="Hori C."/>
            <person name="Igarashi K."/>
            <person name="Jurgens J.A."/>
            <person name="Kallen N."/>
            <person name="Kersten P."/>
            <person name="Kohler A."/>
            <person name="Kuees U."/>
            <person name="Kumar T.K.A."/>
            <person name="Kuo A."/>
            <person name="LaButti K."/>
            <person name="Larrondo L.F."/>
            <person name="Lindquist E."/>
            <person name="Ling A."/>
            <person name="Lombard V."/>
            <person name="Lucas S."/>
            <person name="Lundell T."/>
            <person name="Martin R."/>
            <person name="McLaughlin D.J."/>
            <person name="Morgenstern I."/>
            <person name="Morin E."/>
            <person name="Murat C."/>
            <person name="Nagy L.G."/>
            <person name="Nolan M."/>
            <person name="Ohm R.A."/>
            <person name="Patyshakuliyeva A."/>
            <person name="Rokas A."/>
            <person name="Ruiz-Duenas F.J."/>
            <person name="Sabat G."/>
            <person name="Salamov A."/>
            <person name="Samejima M."/>
            <person name="Schmutz J."/>
            <person name="Slot J.C."/>
            <person name="St John F."/>
            <person name="Stenlid J."/>
            <person name="Sun H."/>
            <person name="Sun S."/>
            <person name="Syed K."/>
            <person name="Tsang A."/>
            <person name="Wiebenga A."/>
            <person name="Young D."/>
            <person name="Pisabarro A."/>
            <person name="Eastwood D.C."/>
            <person name="Martin F."/>
            <person name="Cullen D."/>
            <person name="Grigoriev I.V."/>
            <person name="Hibbett D.S."/>
        </authorList>
    </citation>
    <scope>NUCLEOTIDE SEQUENCE [LARGE SCALE GENOMIC DNA]</scope>
    <source>
        <strain evidence="1 2">MD-104</strain>
    </source>
</reference>
<dbReference type="SUPFAM" id="SSF48576">
    <property type="entry name" value="Terpenoid synthases"/>
    <property type="match status" value="1"/>
</dbReference>
<protein>
    <recommendedName>
        <fullName evidence="3">Terpenoid synthase</fullName>
    </recommendedName>
</protein>
<dbReference type="EMBL" id="KB468124">
    <property type="protein sequence ID" value="PCH42438.1"/>
    <property type="molecule type" value="Genomic_DNA"/>
</dbReference>
<dbReference type="OMA" id="ALEDCPH"/>
<proteinExistence type="predicted"/>
<dbReference type="STRING" id="742152.A0A2H3JX57"/>
<keyword evidence="2" id="KW-1185">Reference proteome</keyword>
<evidence type="ECO:0000313" key="2">
    <source>
        <dbReference type="Proteomes" id="UP000218811"/>
    </source>
</evidence>
<name>A0A2H3JX57_WOLCO</name>
<dbReference type="OrthoDB" id="6486656at2759"/>
<dbReference type="InterPro" id="IPR008949">
    <property type="entry name" value="Isoprenoid_synthase_dom_sf"/>
</dbReference>
<dbReference type="Gene3D" id="1.10.600.10">
    <property type="entry name" value="Farnesyl Diphosphate Synthase"/>
    <property type="match status" value="2"/>
</dbReference>
<sequence>MSKLDQIFYIPDTVANWPWPRTINPHYEEKAETDAWLRSFQPFTSASQCAFDNCNLEELRIGCDLMHIFFLVDEYTDVESAPVVREMVDVMTDALRNPHKPRPIGEVLLGEVVRQFWERAIEIATPTSQAHFIESFVVYIESVVDILSYNREQSTGDHRHNIITVVIHQLNTDLEGAFTWTAQYIEELKSKFLAGIKDLPSFGPAHDQELEKYFAGIAMWPRAQNSWGFEGKRYFGSRGLEYQKTRRVPLLPKVGYHAQKRGKEVVVTMIES</sequence>
<dbReference type="AlphaFoldDB" id="A0A2H3JX57"/>
<evidence type="ECO:0000313" key="1">
    <source>
        <dbReference type="EMBL" id="PCH42438.1"/>
    </source>
</evidence>
<evidence type="ECO:0008006" key="3">
    <source>
        <dbReference type="Google" id="ProtNLM"/>
    </source>
</evidence>
<dbReference type="Proteomes" id="UP000218811">
    <property type="component" value="Unassembled WGS sequence"/>
</dbReference>